<dbReference type="GO" id="GO:0022857">
    <property type="term" value="F:transmembrane transporter activity"/>
    <property type="evidence" value="ECO:0007669"/>
    <property type="project" value="InterPro"/>
</dbReference>
<dbReference type="InterPro" id="IPR011701">
    <property type="entry name" value="MFS"/>
</dbReference>
<evidence type="ECO:0000256" key="2">
    <source>
        <dbReference type="ARBA" id="ARBA00022475"/>
    </source>
</evidence>
<dbReference type="KEGG" id="sro:Sros_9235"/>
<dbReference type="SUPFAM" id="SSF103473">
    <property type="entry name" value="MFS general substrate transporter"/>
    <property type="match status" value="1"/>
</dbReference>
<dbReference type="Pfam" id="PF07690">
    <property type="entry name" value="MFS_1"/>
    <property type="match status" value="1"/>
</dbReference>
<feature type="domain" description="Major facilitator superfamily (MFS) profile" evidence="8">
    <location>
        <begin position="4"/>
        <end position="382"/>
    </location>
</feature>
<evidence type="ECO:0000313" key="10">
    <source>
        <dbReference type="Proteomes" id="UP000002029"/>
    </source>
</evidence>
<organism evidence="9 10">
    <name type="scientific">Streptosporangium roseum (strain ATCC 12428 / DSM 43021 / JCM 3005 / KCTC 9067 / NCIMB 10171 / NRRL 2505 / NI 9100)</name>
    <dbReference type="NCBI Taxonomy" id="479432"/>
    <lineage>
        <taxon>Bacteria</taxon>
        <taxon>Bacillati</taxon>
        <taxon>Actinomycetota</taxon>
        <taxon>Actinomycetes</taxon>
        <taxon>Streptosporangiales</taxon>
        <taxon>Streptosporangiaceae</taxon>
        <taxon>Streptosporangium</taxon>
    </lineage>
</organism>
<dbReference type="eggNOG" id="COG2814">
    <property type="taxonomic scope" value="Bacteria"/>
</dbReference>
<comment type="subcellular location">
    <subcellularLocation>
        <location evidence="1">Cell membrane</location>
        <topology evidence="1">Multi-pass membrane protein</topology>
    </subcellularLocation>
</comment>
<evidence type="ECO:0000256" key="6">
    <source>
        <dbReference type="SAM" id="MobiDB-lite"/>
    </source>
</evidence>
<protein>
    <submittedName>
        <fullName evidence="9">Major facilitator family transporter</fullName>
    </submittedName>
</protein>
<keyword evidence="10" id="KW-1185">Reference proteome</keyword>
<feature type="region of interest" description="Disordered" evidence="6">
    <location>
        <begin position="384"/>
        <end position="408"/>
    </location>
</feature>
<feature type="transmembrane region" description="Helical" evidence="7">
    <location>
        <begin position="38"/>
        <end position="59"/>
    </location>
</feature>
<proteinExistence type="predicted"/>
<sequence>MPLALLALTLSSFGIGTTEFVVMGLLPNVAGDLSVSITTAGFLISGYALGVVVGGPLLVAAGIRMPRKSMLLILMLIFILGNLLSALAPGYALLMLGRVTTAICHGAFLGVASVVAADLVDDSRKARAIAMVFTGGAAANVVGAPLGTWVGQNFGWRVTFWMLVGIGLVGLAGIARLIPRQPSQADARVGRELAVFRRPQVGLALAMTALSLGALFASFTYVAPMLTEVTGYSEEALTPLLALFGIGLVVGNTLGGRYADRALIPTLATALAALTVVLAVFTFTAGYQVPAAITFALLGVAGFATVPGLMTRVISKAEGAPTLAAVVTVSASNVGIALGAYLGGLSIDAGLGYTSPNWIGAIMAAAALALTVASGALETRGRRAGRRGDLVAEGGEPVPASSQGDGPR</sequence>
<dbReference type="RefSeq" id="WP_012895579.1">
    <property type="nucleotide sequence ID" value="NC_013595.1"/>
</dbReference>
<dbReference type="Proteomes" id="UP000002029">
    <property type="component" value="Chromosome"/>
</dbReference>
<feature type="transmembrane region" description="Helical" evidence="7">
    <location>
        <begin position="289"/>
        <end position="310"/>
    </location>
</feature>
<keyword evidence="2" id="KW-1003">Cell membrane</keyword>
<feature type="transmembrane region" description="Helical" evidence="7">
    <location>
        <begin position="158"/>
        <end position="179"/>
    </location>
</feature>
<evidence type="ECO:0000313" key="9">
    <source>
        <dbReference type="EMBL" id="ACZ91853.1"/>
    </source>
</evidence>
<evidence type="ECO:0000256" key="3">
    <source>
        <dbReference type="ARBA" id="ARBA00022692"/>
    </source>
</evidence>
<evidence type="ECO:0000259" key="8">
    <source>
        <dbReference type="PROSITE" id="PS50850"/>
    </source>
</evidence>
<dbReference type="EMBL" id="CP001814">
    <property type="protein sequence ID" value="ACZ91853.1"/>
    <property type="molecule type" value="Genomic_DNA"/>
</dbReference>
<keyword evidence="5 7" id="KW-0472">Membrane</keyword>
<feature type="transmembrane region" description="Helical" evidence="7">
    <location>
        <begin position="127"/>
        <end position="146"/>
    </location>
</feature>
<dbReference type="HOGENOM" id="CLU_001265_61_2_11"/>
<feature type="transmembrane region" description="Helical" evidence="7">
    <location>
        <begin position="358"/>
        <end position="377"/>
    </location>
</feature>
<dbReference type="PROSITE" id="PS50850">
    <property type="entry name" value="MFS"/>
    <property type="match status" value="1"/>
</dbReference>
<reference evidence="9 10" key="1">
    <citation type="journal article" date="2010" name="Stand. Genomic Sci.">
        <title>Complete genome sequence of Streptosporangium roseum type strain (NI 9100).</title>
        <authorList>
            <person name="Nolan M."/>
            <person name="Sikorski J."/>
            <person name="Jando M."/>
            <person name="Lucas S."/>
            <person name="Lapidus A."/>
            <person name="Glavina Del Rio T."/>
            <person name="Chen F."/>
            <person name="Tice H."/>
            <person name="Pitluck S."/>
            <person name="Cheng J.F."/>
            <person name="Chertkov O."/>
            <person name="Sims D."/>
            <person name="Meincke L."/>
            <person name="Brettin T."/>
            <person name="Han C."/>
            <person name="Detter J.C."/>
            <person name="Bruce D."/>
            <person name="Goodwin L."/>
            <person name="Land M."/>
            <person name="Hauser L."/>
            <person name="Chang Y.J."/>
            <person name="Jeffries C.D."/>
            <person name="Ivanova N."/>
            <person name="Mavromatis K."/>
            <person name="Mikhailova N."/>
            <person name="Chen A."/>
            <person name="Palaniappan K."/>
            <person name="Chain P."/>
            <person name="Rohde M."/>
            <person name="Goker M."/>
            <person name="Bristow J."/>
            <person name="Eisen J.A."/>
            <person name="Markowitz V."/>
            <person name="Hugenholtz P."/>
            <person name="Kyrpides N.C."/>
            <person name="Klenk H.P."/>
        </authorList>
    </citation>
    <scope>NUCLEOTIDE SEQUENCE [LARGE SCALE GENOMIC DNA]</scope>
    <source>
        <strain evidence="10">ATCC 12428 / DSM 43021 / JCM 3005 / NI 9100</strain>
    </source>
</reference>
<evidence type="ECO:0000256" key="7">
    <source>
        <dbReference type="SAM" id="Phobius"/>
    </source>
</evidence>
<gene>
    <name evidence="9" type="ordered locus">Sros_9235</name>
</gene>
<evidence type="ECO:0000256" key="4">
    <source>
        <dbReference type="ARBA" id="ARBA00022989"/>
    </source>
</evidence>
<dbReference type="CDD" id="cd17324">
    <property type="entry name" value="MFS_NepI_like"/>
    <property type="match status" value="1"/>
</dbReference>
<evidence type="ECO:0000256" key="5">
    <source>
        <dbReference type="ARBA" id="ARBA00023136"/>
    </source>
</evidence>
<feature type="transmembrane region" description="Helical" evidence="7">
    <location>
        <begin position="71"/>
        <end position="93"/>
    </location>
</feature>
<name>D2BCN3_STRRD</name>
<dbReference type="PANTHER" id="PTHR43124">
    <property type="entry name" value="PURINE EFFLUX PUMP PBUE"/>
    <property type="match status" value="1"/>
</dbReference>
<feature type="transmembrane region" description="Helical" evidence="7">
    <location>
        <begin position="99"/>
        <end position="120"/>
    </location>
</feature>
<dbReference type="AlphaFoldDB" id="D2BCN3"/>
<dbReference type="STRING" id="479432.Sros_9235"/>
<dbReference type="OrthoDB" id="9814237at2"/>
<feature type="transmembrane region" description="Helical" evidence="7">
    <location>
        <begin position="236"/>
        <end position="255"/>
    </location>
</feature>
<dbReference type="PANTHER" id="PTHR43124:SF3">
    <property type="entry name" value="CHLORAMPHENICOL EFFLUX PUMP RV0191"/>
    <property type="match status" value="1"/>
</dbReference>
<dbReference type="InterPro" id="IPR050189">
    <property type="entry name" value="MFS_Efflux_Transporters"/>
</dbReference>
<dbReference type="InterPro" id="IPR036259">
    <property type="entry name" value="MFS_trans_sf"/>
</dbReference>
<dbReference type="InterPro" id="IPR020846">
    <property type="entry name" value="MFS_dom"/>
</dbReference>
<evidence type="ECO:0000256" key="1">
    <source>
        <dbReference type="ARBA" id="ARBA00004651"/>
    </source>
</evidence>
<keyword evidence="4 7" id="KW-1133">Transmembrane helix</keyword>
<accession>D2BCN3</accession>
<keyword evidence="3 7" id="KW-0812">Transmembrane</keyword>
<feature type="transmembrane region" description="Helical" evidence="7">
    <location>
        <begin position="322"/>
        <end position="343"/>
    </location>
</feature>
<feature type="transmembrane region" description="Helical" evidence="7">
    <location>
        <begin position="262"/>
        <end position="283"/>
    </location>
</feature>
<feature type="transmembrane region" description="Helical" evidence="7">
    <location>
        <begin position="200"/>
        <end position="224"/>
    </location>
</feature>
<dbReference type="Gene3D" id="1.20.1250.20">
    <property type="entry name" value="MFS general substrate transporter like domains"/>
    <property type="match status" value="1"/>
</dbReference>
<dbReference type="GO" id="GO:0005886">
    <property type="term" value="C:plasma membrane"/>
    <property type="evidence" value="ECO:0007669"/>
    <property type="project" value="UniProtKB-SubCell"/>
</dbReference>